<reference evidence="1 2" key="1">
    <citation type="journal article" date="2019" name="Sci. Rep.">
        <title>Orb-weaving spider Araneus ventricosus genome elucidates the spidroin gene catalogue.</title>
        <authorList>
            <person name="Kono N."/>
            <person name="Nakamura H."/>
            <person name="Ohtoshi R."/>
            <person name="Moran D.A.P."/>
            <person name="Shinohara A."/>
            <person name="Yoshida Y."/>
            <person name="Fujiwara M."/>
            <person name="Mori M."/>
            <person name="Tomita M."/>
            <person name="Arakawa K."/>
        </authorList>
    </citation>
    <scope>NUCLEOTIDE SEQUENCE [LARGE SCALE GENOMIC DNA]</scope>
</reference>
<name>A0A4Y2WQV9_ARAVE</name>
<evidence type="ECO:0000313" key="2">
    <source>
        <dbReference type="Proteomes" id="UP000499080"/>
    </source>
</evidence>
<accession>A0A4Y2WQV9</accession>
<comment type="caution">
    <text evidence="1">The sequence shown here is derived from an EMBL/GenBank/DDBJ whole genome shotgun (WGS) entry which is preliminary data.</text>
</comment>
<organism evidence="1 2">
    <name type="scientific">Araneus ventricosus</name>
    <name type="common">Orbweaver spider</name>
    <name type="synonym">Epeira ventricosa</name>
    <dbReference type="NCBI Taxonomy" id="182803"/>
    <lineage>
        <taxon>Eukaryota</taxon>
        <taxon>Metazoa</taxon>
        <taxon>Ecdysozoa</taxon>
        <taxon>Arthropoda</taxon>
        <taxon>Chelicerata</taxon>
        <taxon>Arachnida</taxon>
        <taxon>Araneae</taxon>
        <taxon>Araneomorphae</taxon>
        <taxon>Entelegynae</taxon>
        <taxon>Araneoidea</taxon>
        <taxon>Araneidae</taxon>
        <taxon>Araneus</taxon>
    </lineage>
</organism>
<gene>
    <name evidence="1" type="ORF">AVEN_15925_1</name>
</gene>
<dbReference type="Proteomes" id="UP000499080">
    <property type="component" value="Unassembled WGS sequence"/>
</dbReference>
<protein>
    <submittedName>
        <fullName evidence="1">Uncharacterized protein</fullName>
    </submittedName>
</protein>
<proteinExistence type="predicted"/>
<sequence length="102" mass="11850">MAMNDSARRHERHAPVKAIVVGTRRRRERDERRAYILAAIHTKCANGEPRSNHECLHYQNITRMPPRARPRRNVRIISPTNTTIVCRLHGSKPSPANVIQRR</sequence>
<keyword evidence="2" id="KW-1185">Reference proteome</keyword>
<dbReference type="EMBL" id="BGPR01064013">
    <property type="protein sequence ID" value="GBO39098.1"/>
    <property type="molecule type" value="Genomic_DNA"/>
</dbReference>
<evidence type="ECO:0000313" key="1">
    <source>
        <dbReference type="EMBL" id="GBO39098.1"/>
    </source>
</evidence>
<dbReference type="AlphaFoldDB" id="A0A4Y2WQV9"/>